<keyword evidence="4" id="KW-0963">Cytoplasm</keyword>
<keyword evidence="3 4" id="KW-0378">Hydrolase</keyword>
<dbReference type="HAMAP" id="MF_00518">
    <property type="entry name" value="Deacylase_Dtd"/>
    <property type="match status" value="1"/>
</dbReference>
<dbReference type="EC" id="3.1.1.96" evidence="4"/>
<comment type="domain">
    <text evidence="4">A Gly-cisPro motif from one monomer fits into the active site of the other monomer to allow specific chiral rejection of L-amino acids.</text>
</comment>
<dbReference type="GO" id="GO:0043908">
    <property type="term" value="F:Ser(Gly)-tRNA(Ala) hydrolase activity"/>
    <property type="evidence" value="ECO:0007669"/>
    <property type="project" value="UniProtKB-UniRule"/>
</dbReference>
<dbReference type="GO" id="GO:0051500">
    <property type="term" value="F:D-tyrosyl-tRNA(Tyr) deacylase activity"/>
    <property type="evidence" value="ECO:0007669"/>
    <property type="project" value="TreeGrafter"/>
</dbReference>
<dbReference type="GO" id="GO:0019478">
    <property type="term" value="P:D-amino acid catabolic process"/>
    <property type="evidence" value="ECO:0007669"/>
    <property type="project" value="UniProtKB-UniRule"/>
</dbReference>
<dbReference type="PANTHER" id="PTHR10472">
    <property type="entry name" value="D-TYROSYL-TRNA TYR DEACYLASE"/>
    <property type="match status" value="1"/>
</dbReference>
<evidence type="ECO:0000256" key="1">
    <source>
        <dbReference type="ARBA" id="ARBA00009673"/>
    </source>
</evidence>
<dbReference type="PANTHER" id="PTHR10472:SF5">
    <property type="entry name" value="D-AMINOACYL-TRNA DEACYLASE 1"/>
    <property type="match status" value="1"/>
</dbReference>
<dbReference type="CDD" id="cd00563">
    <property type="entry name" value="Dtyr_deacylase"/>
    <property type="match status" value="1"/>
</dbReference>
<evidence type="ECO:0000313" key="6">
    <source>
        <dbReference type="Proteomes" id="UP000236394"/>
    </source>
</evidence>
<organism evidence="5 6">
    <name type="scientific">Mageeibacillus indolicus</name>
    <dbReference type="NCBI Taxonomy" id="884684"/>
    <lineage>
        <taxon>Bacteria</taxon>
        <taxon>Bacillati</taxon>
        <taxon>Bacillota</taxon>
        <taxon>Clostridia</taxon>
        <taxon>Eubacteriales</taxon>
        <taxon>Oscillospiraceae</taxon>
        <taxon>Mageeibacillus</taxon>
    </lineage>
</organism>
<dbReference type="Gene3D" id="3.50.80.10">
    <property type="entry name" value="D-tyrosyl-tRNA(Tyr) deacylase"/>
    <property type="match status" value="1"/>
</dbReference>
<comment type="catalytic activity">
    <reaction evidence="4">
        <text>glycyl-tRNA(Ala) + H2O = tRNA(Ala) + glycine + H(+)</text>
        <dbReference type="Rhea" id="RHEA:53744"/>
        <dbReference type="Rhea" id="RHEA-COMP:9657"/>
        <dbReference type="Rhea" id="RHEA-COMP:13640"/>
        <dbReference type="ChEBI" id="CHEBI:15377"/>
        <dbReference type="ChEBI" id="CHEBI:15378"/>
        <dbReference type="ChEBI" id="CHEBI:57305"/>
        <dbReference type="ChEBI" id="CHEBI:78442"/>
        <dbReference type="ChEBI" id="CHEBI:78522"/>
    </reaction>
</comment>
<comment type="caution">
    <text evidence="5">The sequence shown here is derived from an EMBL/GenBank/DDBJ whole genome shotgun (WGS) entry which is preliminary data.</text>
</comment>
<comment type="subunit">
    <text evidence="4">Homodimer.</text>
</comment>
<dbReference type="Pfam" id="PF02580">
    <property type="entry name" value="Tyr_Deacylase"/>
    <property type="match status" value="1"/>
</dbReference>
<evidence type="ECO:0000256" key="4">
    <source>
        <dbReference type="HAMAP-Rule" id="MF_00518"/>
    </source>
</evidence>
<name>A0A2J8B1T8_9FIRM</name>
<reference evidence="6" key="1">
    <citation type="submission" date="2017-04" db="EMBL/GenBank/DDBJ databases">
        <authorList>
            <person name="Bumgarner R.E."/>
            <person name="Fredricks D.N."/>
            <person name="Srinivasan S."/>
        </authorList>
    </citation>
    <scope>NUCLEOTIDE SEQUENCE [LARGE SCALE GENOMIC DNA]</scope>
    <source>
        <strain evidence="6">KA00405</strain>
    </source>
</reference>
<dbReference type="AlphaFoldDB" id="A0A2J8B1T8"/>
<dbReference type="GO" id="GO:0005737">
    <property type="term" value="C:cytoplasm"/>
    <property type="evidence" value="ECO:0007669"/>
    <property type="project" value="UniProtKB-SubCell"/>
</dbReference>
<dbReference type="FunFam" id="3.50.80.10:FF:000001">
    <property type="entry name" value="D-aminoacyl-tRNA deacylase"/>
    <property type="match status" value="1"/>
</dbReference>
<dbReference type="SUPFAM" id="SSF69500">
    <property type="entry name" value="DTD-like"/>
    <property type="match status" value="1"/>
</dbReference>
<gene>
    <name evidence="4" type="primary">dtd</name>
    <name evidence="5" type="ORF">B7R76_04010</name>
</gene>
<sequence>MRALVQRVLEAKVEIAGETVGAINRGYLIFLGVGHEDDAATGKRLWDKINKLRIFEDENGKTNLNLAAVNGEVLIVSQFTLWADTKHGNRPGFTNSAKPEPAKELYLQFVENAKQDVQKVATGEFGADMQVHLINDGPFTLWLDTDDWK</sequence>
<comment type="function">
    <text evidence="4">An aminoacyl-tRNA editing enzyme that deacylates mischarged D-aminoacyl-tRNAs. Also deacylates mischarged glycyl-tRNA(Ala), protecting cells against glycine mischarging by AlaRS. Acts via tRNA-based rather than protein-based catalysis; rejects L-amino acids rather than detecting D-amino acids in the active site. By recycling D-aminoacyl-tRNA to D-amino acids and free tRNA molecules, this enzyme counteracts the toxicity associated with the formation of D-aminoacyl-tRNA entities in vivo and helps enforce protein L-homochirality.</text>
</comment>
<evidence type="ECO:0000313" key="5">
    <source>
        <dbReference type="EMBL" id="PNH18729.1"/>
    </source>
</evidence>
<feature type="short sequence motif" description="Gly-cisPro motif, important for rejection of L-amino acids" evidence="4">
    <location>
        <begin position="137"/>
        <end position="138"/>
    </location>
</feature>
<dbReference type="OMA" id="VFGADMK"/>
<dbReference type="Proteomes" id="UP000236394">
    <property type="component" value="Unassembled WGS sequence"/>
</dbReference>
<dbReference type="EMBL" id="NBZD01000002">
    <property type="protein sequence ID" value="PNH18729.1"/>
    <property type="molecule type" value="Genomic_DNA"/>
</dbReference>
<protein>
    <recommendedName>
        <fullName evidence="4">D-aminoacyl-tRNA deacylase</fullName>
        <shortName evidence="4">DTD</shortName>
        <ecNumber evidence="4">3.1.1.96</ecNumber>
    </recommendedName>
    <alternativeName>
        <fullName evidence="4">Gly-tRNA(Ala) deacylase</fullName>
        <ecNumber evidence="4">3.1.1.-</ecNumber>
    </alternativeName>
</protein>
<dbReference type="InterPro" id="IPR023509">
    <property type="entry name" value="DTD-like_sf"/>
</dbReference>
<keyword evidence="2 4" id="KW-0820">tRNA-binding</keyword>
<proteinExistence type="inferred from homology"/>
<dbReference type="RefSeq" id="WP_012993875.1">
    <property type="nucleotide sequence ID" value="NZ_NBZD01000002.1"/>
</dbReference>
<evidence type="ECO:0000256" key="2">
    <source>
        <dbReference type="ARBA" id="ARBA00022555"/>
    </source>
</evidence>
<accession>A0A2J8B1T8</accession>
<dbReference type="GO" id="GO:0106026">
    <property type="term" value="F:Gly-tRNA(Ala) deacylase activity"/>
    <property type="evidence" value="ECO:0007669"/>
    <property type="project" value="UniProtKB-UniRule"/>
</dbReference>
<dbReference type="GO" id="GO:0000049">
    <property type="term" value="F:tRNA binding"/>
    <property type="evidence" value="ECO:0007669"/>
    <property type="project" value="UniProtKB-UniRule"/>
</dbReference>
<keyword evidence="4" id="KW-0694">RNA-binding</keyword>
<dbReference type="InterPro" id="IPR003732">
    <property type="entry name" value="Daa-tRNA_deacyls_DTD"/>
</dbReference>
<dbReference type="NCBIfam" id="TIGR00256">
    <property type="entry name" value="D-aminoacyl-tRNA deacylase"/>
    <property type="match status" value="1"/>
</dbReference>
<evidence type="ECO:0000256" key="3">
    <source>
        <dbReference type="ARBA" id="ARBA00022801"/>
    </source>
</evidence>
<comment type="catalytic activity">
    <reaction evidence="4">
        <text>a D-aminoacyl-tRNA + H2O = a tRNA + a D-alpha-amino acid + H(+)</text>
        <dbReference type="Rhea" id="RHEA:13953"/>
        <dbReference type="Rhea" id="RHEA-COMP:10123"/>
        <dbReference type="Rhea" id="RHEA-COMP:10124"/>
        <dbReference type="ChEBI" id="CHEBI:15377"/>
        <dbReference type="ChEBI" id="CHEBI:15378"/>
        <dbReference type="ChEBI" id="CHEBI:59871"/>
        <dbReference type="ChEBI" id="CHEBI:78442"/>
        <dbReference type="ChEBI" id="CHEBI:79333"/>
        <dbReference type="EC" id="3.1.1.96"/>
    </reaction>
</comment>
<dbReference type="EC" id="3.1.1.-" evidence="4"/>
<comment type="subcellular location">
    <subcellularLocation>
        <location evidence="4">Cytoplasm</location>
    </subcellularLocation>
</comment>
<comment type="similarity">
    <text evidence="1 4">Belongs to the DTD family.</text>
</comment>